<evidence type="ECO:0000313" key="1">
    <source>
        <dbReference type="EMBL" id="GAN32803.1"/>
    </source>
</evidence>
<proteinExistence type="predicted"/>
<dbReference type="PANTHER" id="PTHR39550:SF1">
    <property type="entry name" value="SLL0658 PROTEIN"/>
    <property type="match status" value="1"/>
</dbReference>
<sequence>MEIVFDSSTLILLAKIEILGIVSGDVHIIIPEMVKAECARKDSLDAKLISALIGNHKIEIVTANKKAVGMLCRDFRIHAGEAESLAVALKRQLSLAVDDLPTIKACKILNIQFTTAIHFLVNIAEKEKIDKERAIVKLEKLSLYGRYSKRIIDNATKRLKGDK</sequence>
<name>A0ABQ0JVQ4_9BACT</name>
<dbReference type="InterPro" id="IPR021799">
    <property type="entry name" value="PIN-like_prokaryotic"/>
</dbReference>
<accession>A0ABQ0JVQ4</accession>
<protein>
    <recommendedName>
        <fullName evidence="3">PIN domain-containing protein</fullName>
    </recommendedName>
</protein>
<dbReference type="Proteomes" id="UP000032309">
    <property type="component" value="Unassembled WGS sequence"/>
</dbReference>
<gene>
    <name evidence="1" type="ORF">BROSI_A1318</name>
</gene>
<evidence type="ECO:0000313" key="2">
    <source>
        <dbReference type="Proteomes" id="UP000032309"/>
    </source>
</evidence>
<organism evidence="1 2">
    <name type="scientific">Candidatus Brocadia sinica JPN1</name>
    <dbReference type="NCBI Taxonomy" id="1197129"/>
    <lineage>
        <taxon>Bacteria</taxon>
        <taxon>Pseudomonadati</taxon>
        <taxon>Planctomycetota</taxon>
        <taxon>Candidatus Brocadiia</taxon>
        <taxon>Candidatus Brocadiales</taxon>
        <taxon>Candidatus Brocadiaceae</taxon>
        <taxon>Candidatus Brocadia</taxon>
    </lineage>
</organism>
<comment type="caution">
    <text evidence="1">The sequence shown here is derived from an EMBL/GenBank/DDBJ whole genome shotgun (WGS) entry which is preliminary data.</text>
</comment>
<dbReference type="RefSeq" id="WP_052562905.1">
    <property type="nucleotide sequence ID" value="NZ_BAFN01000001.1"/>
</dbReference>
<dbReference type="PANTHER" id="PTHR39550">
    <property type="entry name" value="SLL0658 PROTEIN"/>
    <property type="match status" value="1"/>
</dbReference>
<reference evidence="2" key="1">
    <citation type="journal article" date="2015" name="Genome Announc.">
        <title>Draft Genome Sequence of an Anaerobic Ammonium-Oxidizing Bacterium, "Candidatus Brocadia sinica".</title>
        <authorList>
            <person name="Oshiki M."/>
            <person name="Shinyako-Hata K."/>
            <person name="Satoh H."/>
            <person name="Okabe S."/>
        </authorList>
    </citation>
    <scope>NUCLEOTIDE SEQUENCE [LARGE SCALE GENOMIC DNA]</scope>
    <source>
        <strain evidence="2">JPN1</strain>
    </source>
</reference>
<evidence type="ECO:0008006" key="3">
    <source>
        <dbReference type="Google" id="ProtNLM"/>
    </source>
</evidence>
<dbReference type="Pfam" id="PF11848">
    <property type="entry name" value="DUF3368"/>
    <property type="match status" value="1"/>
</dbReference>
<dbReference type="EMBL" id="BAFN01000001">
    <property type="protein sequence ID" value="GAN32803.1"/>
    <property type="molecule type" value="Genomic_DNA"/>
</dbReference>
<keyword evidence="2" id="KW-1185">Reference proteome</keyword>